<accession>A0ABX7LFW0</accession>
<feature type="domain" description="HTH marR-type" evidence="2">
    <location>
        <begin position="1"/>
        <end position="128"/>
    </location>
</feature>
<reference evidence="3 4" key="1">
    <citation type="submission" date="2021-02" db="EMBL/GenBank/DDBJ databases">
        <title>Paenibacillus tianjinensis sp. nov.</title>
        <authorList>
            <person name="Liu H."/>
        </authorList>
    </citation>
    <scope>NUCLEOTIDE SEQUENCE [LARGE SCALE GENOMIC DNA]</scope>
    <source>
        <strain evidence="3 4">TB2019</strain>
    </source>
</reference>
<name>A0ABX7LFW0_9BACL</name>
<evidence type="ECO:0000259" key="2">
    <source>
        <dbReference type="PROSITE" id="PS50995"/>
    </source>
</evidence>
<proteinExistence type="predicted"/>
<dbReference type="Pfam" id="PF01047">
    <property type="entry name" value="MarR"/>
    <property type="match status" value="1"/>
</dbReference>
<gene>
    <name evidence="3" type="ORF">JRJ22_27460</name>
</gene>
<dbReference type="InterPro" id="IPR036388">
    <property type="entry name" value="WH-like_DNA-bd_sf"/>
</dbReference>
<protein>
    <submittedName>
        <fullName evidence="3">MarR family transcriptional regulator</fullName>
    </submittedName>
</protein>
<keyword evidence="1" id="KW-0238">DNA-binding</keyword>
<dbReference type="SMART" id="SM00347">
    <property type="entry name" value="HTH_MARR"/>
    <property type="match status" value="1"/>
</dbReference>
<dbReference type="RefSeq" id="WP_206102353.1">
    <property type="nucleotide sequence ID" value="NZ_CP070969.1"/>
</dbReference>
<sequence length="150" mass="17137">MALRQLRKAHVHQAVEGHKPSEMTLLICLARKSRSAEEGLKVSEISRLLGITPPTVTQLINSLEAKDMVERQPDPSDRRVVRIRLTEQGRVITRKAREHMDASLNKLVEYLGEEESTLLADLLLKVHEFIENNPRPDLDRLQMNGDEKLD</sequence>
<evidence type="ECO:0000313" key="3">
    <source>
        <dbReference type="EMBL" id="QSF44837.1"/>
    </source>
</evidence>
<dbReference type="PRINTS" id="PR00598">
    <property type="entry name" value="HTHMARR"/>
</dbReference>
<dbReference type="SMART" id="SM00529">
    <property type="entry name" value="HTH_DTXR"/>
    <property type="match status" value="1"/>
</dbReference>
<dbReference type="Gene3D" id="1.10.10.10">
    <property type="entry name" value="Winged helix-like DNA-binding domain superfamily/Winged helix DNA-binding domain"/>
    <property type="match status" value="1"/>
</dbReference>
<dbReference type="EMBL" id="CP070969">
    <property type="protein sequence ID" value="QSF44837.1"/>
    <property type="molecule type" value="Genomic_DNA"/>
</dbReference>
<dbReference type="Proteomes" id="UP000663452">
    <property type="component" value="Chromosome"/>
</dbReference>
<dbReference type="PROSITE" id="PS50995">
    <property type="entry name" value="HTH_MARR_2"/>
    <property type="match status" value="1"/>
</dbReference>
<evidence type="ECO:0000313" key="4">
    <source>
        <dbReference type="Proteomes" id="UP000663452"/>
    </source>
</evidence>
<dbReference type="InterPro" id="IPR022689">
    <property type="entry name" value="Iron_dep_repressor"/>
</dbReference>
<organism evidence="3 4">
    <name type="scientific">Paenibacillus tianjinensis</name>
    <dbReference type="NCBI Taxonomy" id="2810347"/>
    <lineage>
        <taxon>Bacteria</taxon>
        <taxon>Bacillati</taxon>
        <taxon>Bacillota</taxon>
        <taxon>Bacilli</taxon>
        <taxon>Bacillales</taxon>
        <taxon>Paenibacillaceae</taxon>
        <taxon>Paenibacillus</taxon>
    </lineage>
</organism>
<dbReference type="CDD" id="cd00090">
    <property type="entry name" value="HTH_ARSR"/>
    <property type="match status" value="1"/>
</dbReference>
<dbReference type="InterPro" id="IPR011991">
    <property type="entry name" value="ArsR-like_HTH"/>
</dbReference>
<evidence type="ECO:0000256" key="1">
    <source>
        <dbReference type="ARBA" id="ARBA00023125"/>
    </source>
</evidence>
<dbReference type="InterPro" id="IPR039422">
    <property type="entry name" value="MarR/SlyA-like"/>
</dbReference>
<dbReference type="SUPFAM" id="SSF46785">
    <property type="entry name" value="Winged helix' DNA-binding domain"/>
    <property type="match status" value="1"/>
</dbReference>
<dbReference type="PANTHER" id="PTHR33164">
    <property type="entry name" value="TRANSCRIPTIONAL REGULATOR, MARR FAMILY"/>
    <property type="match status" value="1"/>
</dbReference>
<keyword evidence="4" id="KW-1185">Reference proteome</keyword>
<dbReference type="InterPro" id="IPR036390">
    <property type="entry name" value="WH_DNA-bd_sf"/>
</dbReference>
<dbReference type="InterPro" id="IPR000835">
    <property type="entry name" value="HTH_MarR-typ"/>
</dbReference>
<dbReference type="PANTHER" id="PTHR33164:SF104">
    <property type="entry name" value="TRANSCRIPTIONAL REGULATORY PROTEIN"/>
    <property type="match status" value="1"/>
</dbReference>